<sequence>MEYQKQFIQKQRAKEDTNASKPQEIANLPLDETMHQRRIGICKNKQTKKDPRYLIKLMNQCIKGNHHQAMPKQRINLSCKPKKITRKKKLRSENQFLNSKLANQVKLVRQQLENYGNKKDINASKPQNWKQLIHHRHQTPKLGIYKNK</sequence>
<organism evidence="2">
    <name type="scientific">Hexamita inflata</name>
    <dbReference type="NCBI Taxonomy" id="28002"/>
    <lineage>
        <taxon>Eukaryota</taxon>
        <taxon>Metamonada</taxon>
        <taxon>Diplomonadida</taxon>
        <taxon>Hexamitidae</taxon>
        <taxon>Hexamitinae</taxon>
        <taxon>Hexamita</taxon>
    </lineage>
</organism>
<dbReference type="EMBL" id="CATOUU010001031">
    <property type="protein sequence ID" value="CAI9968104.1"/>
    <property type="molecule type" value="Genomic_DNA"/>
</dbReference>
<evidence type="ECO:0000313" key="4">
    <source>
        <dbReference type="Proteomes" id="UP001642409"/>
    </source>
</evidence>
<comment type="caution">
    <text evidence="2">The sequence shown here is derived from an EMBL/GenBank/DDBJ whole genome shotgun (WGS) entry which is preliminary data.</text>
</comment>
<dbReference type="EMBL" id="CAXDID020000044">
    <property type="protein sequence ID" value="CAL6001909.1"/>
    <property type="molecule type" value="Genomic_DNA"/>
</dbReference>
<accession>A0AA86R8U7</accession>
<evidence type="ECO:0000313" key="3">
    <source>
        <dbReference type="EMBL" id="CAL6001909.1"/>
    </source>
</evidence>
<dbReference type="AlphaFoldDB" id="A0AA86R8U7"/>
<evidence type="ECO:0000256" key="1">
    <source>
        <dbReference type="SAM" id="MobiDB-lite"/>
    </source>
</evidence>
<dbReference type="Proteomes" id="UP001642409">
    <property type="component" value="Unassembled WGS sequence"/>
</dbReference>
<protein>
    <submittedName>
        <fullName evidence="3">Hypothetical_protein</fullName>
    </submittedName>
</protein>
<keyword evidence="4" id="KW-1185">Reference proteome</keyword>
<feature type="region of interest" description="Disordered" evidence="1">
    <location>
        <begin position="1"/>
        <end position="21"/>
    </location>
</feature>
<reference evidence="3 4" key="2">
    <citation type="submission" date="2024-07" db="EMBL/GenBank/DDBJ databases">
        <authorList>
            <person name="Akdeniz Z."/>
        </authorList>
    </citation>
    <scope>NUCLEOTIDE SEQUENCE [LARGE SCALE GENOMIC DNA]</scope>
</reference>
<reference evidence="2" key="1">
    <citation type="submission" date="2023-06" db="EMBL/GenBank/DDBJ databases">
        <authorList>
            <person name="Kurt Z."/>
        </authorList>
    </citation>
    <scope>NUCLEOTIDE SEQUENCE</scope>
</reference>
<name>A0AA86R8U7_9EUKA</name>
<gene>
    <name evidence="3" type="ORF">HINF_LOCUS17668</name>
    <name evidence="2" type="ORF">HINF_LOCUS55749</name>
</gene>
<proteinExistence type="predicted"/>
<evidence type="ECO:0000313" key="2">
    <source>
        <dbReference type="EMBL" id="CAI9968104.1"/>
    </source>
</evidence>